<evidence type="ECO:0000256" key="2">
    <source>
        <dbReference type="ARBA" id="ARBA00000751"/>
    </source>
</evidence>
<gene>
    <name evidence="4" type="ORF">D7X12_31665</name>
</gene>
<evidence type="ECO:0000313" key="5">
    <source>
        <dbReference type="Proteomes" id="UP000273405"/>
    </source>
</evidence>
<dbReference type="NCBIfam" id="TIGR02464">
    <property type="entry name" value="ribofla_fusion"/>
    <property type="match status" value="1"/>
</dbReference>
<accession>A0A3A8MZX8</accession>
<evidence type="ECO:0000256" key="1">
    <source>
        <dbReference type="ARBA" id="ARBA00000022"/>
    </source>
</evidence>
<dbReference type="InterPro" id="IPR037238">
    <property type="entry name" value="YbiA-like_sf"/>
</dbReference>
<dbReference type="EMBL" id="RAWG01000275">
    <property type="protein sequence ID" value="RKH36870.1"/>
    <property type="molecule type" value="Genomic_DNA"/>
</dbReference>
<dbReference type="CDD" id="cd15457">
    <property type="entry name" value="NADAR"/>
    <property type="match status" value="1"/>
</dbReference>
<dbReference type="AlphaFoldDB" id="A0A3A8MZX8"/>
<name>A0A3A8MZX8_9BACT</name>
<dbReference type="OrthoDB" id="67297at2"/>
<dbReference type="InterPro" id="IPR012816">
    <property type="entry name" value="NADAR"/>
</dbReference>
<comment type="caution">
    <text evidence="4">The sequence shown here is derived from an EMBL/GenBank/DDBJ whole genome shotgun (WGS) entry which is preliminary data.</text>
</comment>
<keyword evidence="5" id="KW-1185">Reference proteome</keyword>
<evidence type="ECO:0000259" key="3">
    <source>
        <dbReference type="Pfam" id="PF08719"/>
    </source>
</evidence>
<dbReference type="SUPFAM" id="SSF143990">
    <property type="entry name" value="YbiA-like"/>
    <property type="match status" value="1"/>
</dbReference>
<dbReference type="Pfam" id="PF08719">
    <property type="entry name" value="NADAR"/>
    <property type="match status" value="1"/>
</dbReference>
<comment type="catalytic activity">
    <reaction evidence="2">
        <text>2,5-diamino-6-hydroxy-4-(5-phosphoribosylamino)-pyrimidine + H2O = 2,5,6-triamino-4-hydroxypyrimidine + D-ribose 5-phosphate</text>
        <dbReference type="Rhea" id="RHEA:23436"/>
        <dbReference type="ChEBI" id="CHEBI:15377"/>
        <dbReference type="ChEBI" id="CHEBI:58614"/>
        <dbReference type="ChEBI" id="CHEBI:78346"/>
        <dbReference type="ChEBI" id="CHEBI:137796"/>
    </reaction>
</comment>
<protein>
    <submittedName>
        <fullName evidence="4">NADAR family protein</fullName>
    </submittedName>
</protein>
<dbReference type="RefSeq" id="WP_120628973.1">
    <property type="nucleotide sequence ID" value="NZ_RAWG01000275.1"/>
</dbReference>
<proteinExistence type="predicted"/>
<evidence type="ECO:0000313" key="4">
    <source>
        <dbReference type="EMBL" id="RKH36870.1"/>
    </source>
</evidence>
<feature type="domain" description="NADAR" evidence="3">
    <location>
        <begin position="10"/>
        <end position="159"/>
    </location>
</feature>
<sequence>MEARSERFTFFWQQDSAFSQWHPSVFEVEGVRYTCAEQYMMAGKARLFGDTRVLEQILRAATPKQHKALGRKVSPFDAAVWERERERIVYEGNHAKFTQHRMLLDTLLGTAGTVLVEASPMDRIWGVGLNAEDPRIQDPATWRGLNLLGKVLTRLREDLLAQGMKPMRGP</sequence>
<reference evidence="5" key="1">
    <citation type="submission" date="2018-09" db="EMBL/GenBank/DDBJ databases">
        <authorList>
            <person name="Livingstone P.G."/>
            <person name="Whitworth D.E."/>
        </authorList>
    </citation>
    <scope>NUCLEOTIDE SEQUENCE [LARGE SCALE GENOMIC DNA]</scope>
    <source>
        <strain evidence="5">CA040B</strain>
    </source>
</reference>
<dbReference type="Proteomes" id="UP000273405">
    <property type="component" value="Unassembled WGS sequence"/>
</dbReference>
<comment type="catalytic activity">
    <reaction evidence="1">
        <text>5-amino-6-(5-phospho-D-ribosylamino)uracil + H2O = 5,6-diaminouracil + D-ribose 5-phosphate</text>
        <dbReference type="Rhea" id="RHEA:55020"/>
        <dbReference type="ChEBI" id="CHEBI:15377"/>
        <dbReference type="ChEBI" id="CHEBI:46252"/>
        <dbReference type="ChEBI" id="CHEBI:58453"/>
        <dbReference type="ChEBI" id="CHEBI:78346"/>
    </reaction>
</comment>
<dbReference type="Gene3D" id="1.10.357.40">
    <property type="entry name" value="YbiA-like"/>
    <property type="match status" value="1"/>
</dbReference>
<organism evidence="4 5">
    <name type="scientific">Corallococcus sicarius</name>
    <dbReference type="NCBI Taxonomy" id="2316726"/>
    <lineage>
        <taxon>Bacteria</taxon>
        <taxon>Pseudomonadati</taxon>
        <taxon>Myxococcota</taxon>
        <taxon>Myxococcia</taxon>
        <taxon>Myxococcales</taxon>
        <taxon>Cystobacterineae</taxon>
        <taxon>Myxococcaceae</taxon>
        <taxon>Corallococcus</taxon>
    </lineage>
</organism>